<dbReference type="AlphaFoldDB" id="A0AAF3F9E3"/>
<dbReference type="WBParaSite" id="MBELARI_LOCUS3529">
    <property type="protein sequence ID" value="MBELARI_LOCUS3529"/>
    <property type="gene ID" value="MBELARI_LOCUS3529"/>
</dbReference>
<accession>A0AAF3F9E3</accession>
<feature type="signal peptide" evidence="1">
    <location>
        <begin position="1"/>
        <end position="46"/>
    </location>
</feature>
<sequence>MPVILPRPPSGTSSQLQTETMSLLSSCLALLFAVLLAFASVSMVNADPVPLCDSSCPNIATCCFAKGYLNGGACISGAAFCS</sequence>
<keyword evidence="1" id="KW-0732">Signal</keyword>
<keyword evidence="2" id="KW-1185">Reference proteome</keyword>
<feature type="chain" id="PRO_5042182577" evidence="1">
    <location>
        <begin position="47"/>
        <end position="82"/>
    </location>
</feature>
<evidence type="ECO:0000313" key="3">
    <source>
        <dbReference type="WBParaSite" id="MBELARI_LOCUS3529"/>
    </source>
</evidence>
<evidence type="ECO:0000256" key="1">
    <source>
        <dbReference type="SAM" id="SignalP"/>
    </source>
</evidence>
<evidence type="ECO:0000313" key="2">
    <source>
        <dbReference type="Proteomes" id="UP000887575"/>
    </source>
</evidence>
<organism evidence="2 3">
    <name type="scientific">Mesorhabditis belari</name>
    <dbReference type="NCBI Taxonomy" id="2138241"/>
    <lineage>
        <taxon>Eukaryota</taxon>
        <taxon>Metazoa</taxon>
        <taxon>Ecdysozoa</taxon>
        <taxon>Nematoda</taxon>
        <taxon>Chromadorea</taxon>
        <taxon>Rhabditida</taxon>
        <taxon>Rhabditina</taxon>
        <taxon>Rhabditomorpha</taxon>
        <taxon>Rhabditoidea</taxon>
        <taxon>Rhabditidae</taxon>
        <taxon>Mesorhabditinae</taxon>
        <taxon>Mesorhabditis</taxon>
    </lineage>
</organism>
<reference evidence="3" key="1">
    <citation type="submission" date="2024-02" db="UniProtKB">
        <authorList>
            <consortium name="WormBaseParasite"/>
        </authorList>
    </citation>
    <scope>IDENTIFICATION</scope>
</reference>
<dbReference type="Proteomes" id="UP000887575">
    <property type="component" value="Unassembled WGS sequence"/>
</dbReference>
<protein>
    <submittedName>
        <fullName evidence="3">Uncharacterized protein</fullName>
    </submittedName>
</protein>
<proteinExistence type="predicted"/>
<name>A0AAF3F9E3_9BILA</name>